<feature type="compositionally biased region" description="Polar residues" evidence="1">
    <location>
        <begin position="71"/>
        <end position="81"/>
    </location>
</feature>
<name>A0A8H4NWK5_9HYPO</name>
<organism evidence="2 3">
    <name type="scientific">Fusarium austroafricanum</name>
    <dbReference type="NCBI Taxonomy" id="2364996"/>
    <lineage>
        <taxon>Eukaryota</taxon>
        <taxon>Fungi</taxon>
        <taxon>Dikarya</taxon>
        <taxon>Ascomycota</taxon>
        <taxon>Pezizomycotina</taxon>
        <taxon>Sordariomycetes</taxon>
        <taxon>Hypocreomycetidae</taxon>
        <taxon>Hypocreales</taxon>
        <taxon>Nectriaceae</taxon>
        <taxon>Fusarium</taxon>
        <taxon>Fusarium concolor species complex</taxon>
    </lineage>
</organism>
<dbReference type="EMBL" id="JAADJG010000358">
    <property type="protein sequence ID" value="KAF4448143.1"/>
    <property type="molecule type" value="Genomic_DNA"/>
</dbReference>
<keyword evidence="3" id="KW-1185">Reference proteome</keyword>
<feature type="region of interest" description="Disordered" evidence="1">
    <location>
        <begin position="1"/>
        <end position="209"/>
    </location>
</feature>
<feature type="compositionally biased region" description="Low complexity" evidence="1">
    <location>
        <begin position="128"/>
        <end position="140"/>
    </location>
</feature>
<proteinExistence type="predicted"/>
<dbReference type="AlphaFoldDB" id="A0A8H4NWK5"/>
<sequence>MREVPTKQGRIYTPAPLSGFSSSSRGSKRRKLENNIPVTTLLAAESSDTKRGDKEEGDARELTPSIPLDTSPESAPSSPNLFFTDDGDKERMAVALLRSSREANLEKRRRLIVMEKATGQPPEAKDQSPSLNPSLNSSLSGENHSHSPPPEELASPHTSQESYGGSWVDDVDDELLAGGSSAVMTLPQNTTVADQGSSSKESLAIKKHQ</sequence>
<gene>
    <name evidence="2" type="ORF">F53441_8412</name>
</gene>
<reference evidence="2" key="1">
    <citation type="submission" date="2020-01" db="EMBL/GenBank/DDBJ databases">
        <title>Identification and distribution of gene clusters putatively required for synthesis of sphingolipid metabolism inhibitors in phylogenetically diverse species of the filamentous fungus Fusarium.</title>
        <authorList>
            <person name="Kim H.-S."/>
            <person name="Busman M."/>
            <person name="Brown D.W."/>
            <person name="Divon H."/>
            <person name="Uhlig S."/>
            <person name="Proctor R.H."/>
        </authorList>
    </citation>
    <scope>NUCLEOTIDE SEQUENCE</scope>
    <source>
        <strain evidence="2">NRRL 53441</strain>
    </source>
</reference>
<accession>A0A8H4NWK5</accession>
<dbReference type="OrthoDB" id="5006268at2759"/>
<feature type="compositionally biased region" description="Polar residues" evidence="1">
    <location>
        <begin position="182"/>
        <end position="201"/>
    </location>
</feature>
<protein>
    <submittedName>
        <fullName evidence="2">Uncharacterized protein</fullName>
    </submittedName>
</protein>
<dbReference type="Proteomes" id="UP000605986">
    <property type="component" value="Unassembled WGS sequence"/>
</dbReference>
<evidence type="ECO:0000256" key="1">
    <source>
        <dbReference type="SAM" id="MobiDB-lite"/>
    </source>
</evidence>
<evidence type="ECO:0000313" key="2">
    <source>
        <dbReference type="EMBL" id="KAF4448143.1"/>
    </source>
</evidence>
<evidence type="ECO:0000313" key="3">
    <source>
        <dbReference type="Proteomes" id="UP000605986"/>
    </source>
</evidence>
<comment type="caution">
    <text evidence="2">The sequence shown here is derived from an EMBL/GenBank/DDBJ whole genome shotgun (WGS) entry which is preliminary data.</text>
</comment>
<feature type="compositionally biased region" description="Basic and acidic residues" evidence="1">
    <location>
        <begin position="47"/>
        <end position="61"/>
    </location>
</feature>